<protein>
    <submittedName>
        <fullName evidence="2">Uncharacterized protein</fullName>
    </submittedName>
</protein>
<dbReference type="AlphaFoldDB" id="A0A645DXH1"/>
<reference evidence="2" key="1">
    <citation type="submission" date="2019-08" db="EMBL/GenBank/DDBJ databases">
        <authorList>
            <person name="Kucharzyk K."/>
            <person name="Murdoch R.W."/>
            <person name="Higgins S."/>
            <person name="Loffler F."/>
        </authorList>
    </citation>
    <scope>NUCLEOTIDE SEQUENCE</scope>
</reference>
<organism evidence="2">
    <name type="scientific">bioreactor metagenome</name>
    <dbReference type="NCBI Taxonomy" id="1076179"/>
    <lineage>
        <taxon>unclassified sequences</taxon>
        <taxon>metagenomes</taxon>
        <taxon>ecological metagenomes</taxon>
    </lineage>
</organism>
<proteinExistence type="predicted"/>
<comment type="caution">
    <text evidence="2">The sequence shown here is derived from an EMBL/GenBank/DDBJ whole genome shotgun (WGS) entry which is preliminary data.</text>
</comment>
<sequence length="266" mass="28155">MILPYPSGTNAADFDFVITHMFTTGANAGTTETITPVKTAEGLQFTLRSLSPVAVGYKAATPNSSSGGNGDSTDYNAEFWQSVENKINAANNGDVIKVDAKFFDKMPYTVMDALRKNGVTLVVDWSNGNTITIPVGKAQQNESGRIYWPLSKLAELYDDVMFVETTNPAQANVNPETGGVGYVAYASTGETVPITGSVQKVEASITTAKAAQAQIPMTATPPTEGVAAIPPETAKNHIETAAMVIALLAAAIGAGRVYRRRKVTEK</sequence>
<feature type="transmembrane region" description="Helical" evidence="1">
    <location>
        <begin position="240"/>
        <end position="258"/>
    </location>
</feature>
<keyword evidence="1" id="KW-0812">Transmembrane</keyword>
<evidence type="ECO:0000313" key="2">
    <source>
        <dbReference type="EMBL" id="MPM94005.1"/>
    </source>
</evidence>
<name>A0A645DXH1_9ZZZZ</name>
<keyword evidence="1" id="KW-1133">Transmembrane helix</keyword>
<gene>
    <name evidence="2" type="ORF">SDC9_141147</name>
</gene>
<dbReference type="EMBL" id="VSSQ01040702">
    <property type="protein sequence ID" value="MPM94005.1"/>
    <property type="molecule type" value="Genomic_DNA"/>
</dbReference>
<evidence type="ECO:0000256" key="1">
    <source>
        <dbReference type="SAM" id="Phobius"/>
    </source>
</evidence>
<keyword evidence="1" id="KW-0472">Membrane</keyword>
<accession>A0A645DXH1</accession>